<protein>
    <submittedName>
        <fullName evidence="2">Uncharacterized protein</fullName>
    </submittedName>
</protein>
<feature type="region of interest" description="Disordered" evidence="1">
    <location>
        <begin position="78"/>
        <end position="114"/>
    </location>
</feature>
<name>A0A834YYC7_TETSI</name>
<comment type="caution">
    <text evidence="2">The sequence shown here is derived from an EMBL/GenBank/DDBJ whole genome shotgun (WGS) entry which is preliminary data.</text>
</comment>
<dbReference type="Proteomes" id="UP000655225">
    <property type="component" value="Unassembled WGS sequence"/>
</dbReference>
<proteinExistence type="predicted"/>
<evidence type="ECO:0000313" key="2">
    <source>
        <dbReference type="EMBL" id="KAF8396070.1"/>
    </source>
</evidence>
<sequence>MESKVDPFGQNEAELHQDSINTVEVNDDDVTWNKDDIKGVLIDVNMPAKFLEGDEIYTQVMGPERHRPVRGYELDGGLEDKTFRGAPNAAGGDSKAAGRNAAGDAEDAGRDVEEAGRDDGDVLLYGGDGVKIAVLLMSSFQSLVLQVKTGLQVLRDKQEIAEAHLEFAKLLVSKGERQFNNQKQHCAHRFCAASNISSSVISPTDSTSCFSSTTISCSPSSNAPPPPP</sequence>
<gene>
    <name evidence="2" type="ORF">HHK36_017682</name>
</gene>
<evidence type="ECO:0000256" key="1">
    <source>
        <dbReference type="SAM" id="MobiDB-lite"/>
    </source>
</evidence>
<feature type="region of interest" description="Disordered" evidence="1">
    <location>
        <begin position="1"/>
        <end position="22"/>
    </location>
</feature>
<accession>A0A834YYC7</accession>
<reference evidence="2 3" key="1">
    <citation type="submission" date="2020-04" db="EMBL/GenBank/DDBJ databases">
        <title>Plant Genome Project.</title>
        <authorList>
            <person name="Zhang R.-G."/>
        </authorList>
    </citation>
    <scope>NUCLEOTIDE SEQUENCE [LARGE SCALE GENOMIC DNA]</scope>
    <source>
        <strain evidence="2">YNK0</strain>
        <tissue evidence="2">Leaf</tissue>
    </source>
</reference>
<organism evidence="2 3">
    <name type="scientific">Tetracentron sinense</name>
    <name type="common">Spur-leaf</name>
    <dbReference type="NCBI Taxonomy" id="13715"/>
    <lineage>
        <taxon>Eukaryota</taxon>
        <taxon>Viridiplantae</taxon>
        <taxon>Streptophyta</taxon>
        <taxon>Embryophyta</taxon>
        <taxon>Tracheophyta</taxon>
        <taxon>Spermatophyta</taxon>
        <taxon>Magnoliopsida</taxon>
        <taxon>Trochodendrales</taxon>
        <taxon>Trochodendraceae</taxon>
        <taxon>Tetracentron</taxon>
    </lineage>
</organism>
<keyword evidence="3" id="KW-1185">Reference proteome</keyword>
<dbReference type="AlphaFoldDB" id="A0A834YYC7"/>
<evidence type="ECO:0000313" key="3">
    <source>
        <dbReference type="Proteomes" id="UP000655225"/>
    </source>
</evidence>
<dbReference type="EMBL" id="JABCRI010000012">
    <property type="protein sequence ID" value="KAF8396070.1"/>
    <property type="molecule type" value="Genomic_DNA"/>
</dbReference>